<dbReference type="InterPro" id="IPR035965">
    <property type="entry name" value="PAS-like_dom_sf"/>
</dbReference>
<feature type="domain" description="HTH luxR-type" evidence="5">
    <location>
        <begin position="193"/>
        <end position="258"/>
    </location>
</feature>
<dbReference type="PROSITE" id="PS50112">
    <property type="entry name" value="PAS"/>
    <property type="match status" value="1"/>
</dbReference>
<dbReference type="PANTHER" id="PTHR44688:SF16">
    <property type="entry name" value="DNA-BINDING TRANSCRIPTIONAL ACTIVATOR DEVR_DOSR"/>
    <property type="match status" value="1"/>
</dbReference>
<dbReference type="InterPro" id="IPR000792">
    <property type="entry name" value="Tscrpt_reg_LuxR_C"/>
</dbReference>
<dbReference type="KEGG" id="llu:AKJ09_06190"/>
<organism evidence="7 8">
    <name type="scientific">Labilithrix luteola</name>
    <dbReference type="NCBI Taxonomy" id="1391654"/>
    <lineage>
        <taxon>Bacteria</taxon>
        <taxon>Pseudomonadati</taxon>
        <taxon>Myxococcota</taxon>
        <taxon>Polyangia</taxon>
        <taxon>Polyangiales</taxon>
        <taxon>Labilitrichaceae</taxon>
        <taxon>Labilithrix</taxon>
    </lineage>
</organism>
<keyword evidence="2" id="KW-0238">DNA-binding</keyword>
<feature type="domain" description="PAS" evidence="6">
    <location>
        <begin position="18"/>
        <end position="88"/>
    </location>
</feature>
<evidence type="ECO:0000313" key="8">
    <source>
        <dbReference type="Proteomes" id="UP000064967"/>
    </source>
</evidence>
<keyword evidence="7" id="KW-0808">Transferase</keyword>
<dbReference type="SUPFAM" id="SSF46894">
    <property type="entry name" value="C-terminal effector domain of the bipartite response regulators"/>
    <property type="match status" value="1"/>
</dbReference>
<feature type="compositionally biased region" description="Low complexity" evidence="4">
    <location>
        <begin position="10"/>
        <end position="20"/>
    </location>
</feature>
<keyword evidence="3" id="KW-0804">Transcription</keyword>
<evidence type="ECO:0000259" key="6">
    <source>
        <dbReference type="PROSITE" id="PS50112"/>
    </source>
</evidence>
<dbReference type="InterPro" id="IPR000014">
    <property type="entry name" value="PAS"/>
</dbReference>
<dbReference type="CDD" id="cd06170">
    <property type="entry name" value="LuxR_C_like"/>
    <property type="match status" value="1"/>
</dbReference>
<dbReference type="GO" id="GO:0006355">
    <property type="term" value="P:regulation of DNA-templated transcription"/>
    <property type="evidence" value="ECO:0007669"/>
    <property type="project" value="InterPro"/>
</dbReference>
<dbReference type="NCBIfam" id="TIGR00229">
    <property type="entry name" value="sensory_box"/>
    <property type="match status" value="1"/>
</dbReference>
<dbReference type="PROSITE" id="PS00622">
    <property type="entry name" value="HTH_LUXR_1"/>
    <property type="match status" value="1"/>
</dbReference>
<dbReference type="Gene3D" id="3.30.450.20">
    <property type="entry name" value="PAS domain"/>
    <property type="match status" value="1"/>
</dbReference>
<keyword evidence="7" id="KW-0418">Kinase</keyword>
<dbReference type="SUPFAM" id="SSF55785">
    <property type="entry name" value="PYP-like sensor domain (PAS domain)"/>
    <property type="match status" value="1"/>
</dbReference>
<evidence type="ECO:0000313" key="7">
    <source>
        <dbReference type="EMBL" id="AKU99526.1"/>
    </source>
</evidence>
<dbReference type="Pfam" id="PF00989">
    <property type="entry name" value="PAS"/>
    <property type="match status" value="1"/>
</dbReference>
<dbReference type="AlphaFoldDB" id="A0A0K1Q1L6"/>
<dbReference type="Proteomes" id="UP000064967">
    <property type="component" value="Chromosome"/>
</dbReference>
<name>A0A0K1Q1L6_9BACT</name>
<reference evidence="7 8" key="1">
    <citation type="submission" date="2015-08" db="EMBL/GenBank/DDBJ databases">
        <authorList>
            <person name="Babu N.S."/>
            <person name="Beckwith C.J."/>
            <person name="Beseler K.G."/>
            <person name="Brison A."/>
            <person name="Carone J.V."/>
            <person name="Caskin T.P."/>
            <person name="Diamond M."/>
            <person name="Durham M.E."/>
            <person name="Foxe J.M."/>
            <person name="Go M."/>
            <person name="Henderson B.A."/>
            <person name="Jones I.B."/>
            <person name="McGettigan J.A."/>
            <person name="Micheletti S.J."/>
            <person name="Nasrallah M.E."/>
            <person name="Ortiz D."/>
            <person name="Piller C.R."/>
            <person name="Privatt S.R."/>
            <person name="Schneider S.L."/>
            <person name="Sharp S."/>
            <person name="Smith T.C."/>
            <person name="Stanton J.D."/>
            <person name="Ullery H.E."/>
            <person name="Wilson R.J."/>
            <person name="Serrano M.G."/>
            <person name="Buck G."/>
            <person name="Lee V."/>
            <person name="Wang Y."/>
            <person name="Carvalho R."/>
            <person name="Voegtly L."/>
            <person name="Shi R."/>
            <person name="Duckworth R."/>
            <person name="Johnson A."/>
            <person name="Loviza R."/>
            <person name="Walstead R."/>
            <person name="Shah Z."/>
            <person name="Kiflezghi M."/>
            <person name="Wade K."/>
            <person name="Ball S.L."/>
            <person name="Bradley K.W."/>
            <person name="Asai D.J."/>
            <person name="Bowman C.A."/>
            <person name="Russell D.A."/>
            <person name="Pope W.H."/>
            <person name="Jacobs-Sera D."/>
            <person name="Hendrix R.W."/>
            <person name="Hatfull G.F."/>
        </authorList>
    </citation>
    <scope>NUCLEOTIDE SEQUENCE [LARGE SCALE GENOMIC DNA]</scope>
    <source>
        <strain evidence="7 8">DSM 27648</strain>
    </source>
</reference>
<evidence type="ECO:0000259" key="5">
    <source>
        <dbReference type="PROSITE" id="PS50043"/>
    </source>
</evidence>
<dbReference type="GO" id="GO:0016301">
    <property type="term" value="F:kinase activity"/>
    <property type="evidence" value="ECO:0007669"/>
    <property type="project" value="UniProtKB-KW"/>
</dbReference>
<dbReference type="EMBL" id="CP012333">
    <property type="protein sequence ID" value="AKU99526.1"/>
    <property type="molecule type" value="Genomic_DNA"/>
</dbReference>
<dbReference type="SMART" id="SM00421">
    <property type="entry name" value="HTH_LUXR"/>
    <property type="match status" value="1"/>
</dbReference>
<dbReference type="PRINTS" id="PR00038">
    <property type="entry name" value="HTHLUXR"/>
</dbReference>
<gene>
    <name evidence="7" type="ORF">AKJ09_06190</name>
</gene>
<protein>
    <submittedName>
        <fullName evidence="7">Signal-transducing histidine kinase</fullName>
    </submittedName>
</protein>
<dbReference type="STRING" id="1391654.AKJ09_06190"/>
<keyword evidence="1" id="KW-0805">Transcription regulation</keyword>
<evidence type="ECO:0000256" key="3">
    <source>
        <dbReference type="ARBA" id="ARBA00023163"/>
    </source>
</evidence>
<accession>A0A0K1Q1L6</accession>
<sequence>MRGRKPRVPTAPGTAPGTAPDYRALVETAGDILYMLDLQGRFTFLNPAAERVLGYTLVETIGKPFTDFLTPEGARAALAHFQQGLSGTDHTPFFEVEAHRKRGGTVNLEIRAASLVHDGKLVGRQGIARDITELKALQAKVEQRSKRLALLEERSRIAMDLYTRLLELTREGLDDDEAPDHALEQMHQAVRRFRAEKVGLTGADVRILELLAKGLSNREIAAKIHRSPNTIKDQLKRIMQRLGAKRRTDAVATALNMGVIAREL</sequence>
<dbReference type="InterPro" id="IPR013767">
    <property type="entry name" value="PAS_fold"/>
</dbReference>
<dbReference type="InterPro" id="IPR036388">
    <property type="entry name" value="WH-like_DNA-bd_sf"/>
</dbReference>
<dbReference type="Pfam" id="PF00196">
    <property type="entry name" value="GerE"/>
    <property type="match status" value="1"/>
</dbReference>
<evidence type="ECO:0000256" key="4">
    <source>
        <dbReference type="SAM" id="MobiDB-lite"/>
    </source>
</evidence>
<dbReference type="CDD" id="cd00130">
    <property type="entry name" value="PAS"/>
    <property type="match status" value="1"/>
</dbReference>
<feature type="region of interest" description="Disordered" evidence="4">
    <location>
        <begin position="1"/>
        <end position="20"/>
    </location>
</feature>
<dbReference type="SMART" id="SM00091">
    <property type="entry name" value="PAS"/>
    <property type="match status" value="1"/>
</dbReference>
<dbReference type="PROSITE" id="PS50043">
    <property type="entry name" value="HTH_LUXR_2"/>
    <property type="match status" value="1"/>
</dbReference>
<evidence type="ECO:0000256" key="1">
    <source>
        <dbReference type="ARBA" id="ARBA00023015"/>
    </source>
</evidence>
<proteinExistence type="predicted"/>
<keyword evidence="8" id="KW-1185">Reference proteome</keyword>
<dbReference type="InterPro" id="IPR016032">
    <property type="entry name" value="Sig_transdc_resp-reg_C-effctor"/>
</dbReference>
<dbReference type="GO" id="GO:0003677">
    <property type="term" value="F:DNA binding"/>
    <property type="evidence" value="ECO:0007669"/>
    <property type="project" value="UniProtKB-KW"/>
</dbReference>
<evidence type="ECO:0000256" key="2">
    <source>
        <dbReference type="ARBA" id="ARBA00023125"/>
    </source>
</evidence>
<dbReference type="PANTHER" id="PTHR44688">
    <property type="entry name" value="DNA-BINDING TRANSCRIPTIONAL ACTIVATOR DEVR_DOSR"/>
    <property type="match status" value="1"/>
</dbReference>
<dbReference type="Gene3D" id="1.10.10.10">
    <property type="entry name" value="Winged helix-like DNA-binding domain superfamily/Winged helix DNA-binding domain"/>
    <property type="match status" value="1"/>
</dbReference>